<gene>
    <name evidence="1" type="ORF">ACFYXI_18760</name>
</gene>
<accession>A0ABW6SRM8</accession>
<protein>
    <submittedName>
        <fullName evidence="1">Uncharacterized protein</fullName>
    </submittedName>
</protein>
<evidence type="ECO:0000313" key="1">
    <source>
        <dbReference type="EMBL" id="MFF3667642.1"/>
    </source>
</evidence>
<name>A0ABW6SRM8_9ACTN</name>
<keyword evidence="2" id="KW-1185">Reference proteome</keyword>
<reference evidence="1 2" key="1">
    <citation type="submission" date="2024-10" db="EMBL/GenBank/DDBJ databases">
        <title>The Natural Products Discovery Center: Release of the First 8490 Sequenced Strains for Exploring Actinobacteria Biosynthetic Diversity.</title>
        <authorList>
            <person name="Kalkreuter E."/>
            <person name="Kautsar S.A."/>
            <person name="Yang D."/>
            <person name="Bader C.D."/>
            <person name="Teijaro C.N."/>
            <person name="Fluegel L."/>
            <person name="Davis C.M."/>
            <person name="Simpson J.R."/>
            <person name="Lauterbach L."/>
            <person name="Steele A.D."/>
            <person name="Gui C."/>
            <person name="Meng S."/>
            <person name="Li G."/>
            <person name="Viehrig K."/>
            <person name="Ye F."/>
            <person name="Su P."/>
            <person name="Kiefer A.F."/>
            <person name="Nichols A."/>
            <person name="Cepeda A.J."/>
            <person name="Yan W."/>
            <person name="Fan B."/>
            <person name="Jiang Y."/>
            <person name="Adhikari A."/>
            <person name="Zheng C.-J."/>
            <person name="Schuster L."/>
            <person name="Cowan T.M."/>
            <person name="Smanski M.J."/>
            <person name="Chevrette M.G."/>
            <person name="De Carvalho L.P.S."/>
            <person name="Shen B."/>
        </authorList>
    </citation>
    <scope>NUCLEOTIDE SEQUENCE [LARGE SCALE GENOMIC DNA]</scope>
    <source>
        <strain evidence="1 2">NPDC002173</strain>
    </source>
</reference>
<proteinExistence type="predicted"/>
<dbReference type="RefSeq" id="WP_387412699.1">
    <property type="nucleotide sequence ID" value="NZ_JBIASD010000011.1"/>
</dbReference>
<sequence>MHVIASLETLAPTSRKRREAVTETQAVVKYISVTTRCCGPTVEVPDLERKSADPHRAKWLFNQRNRLEARACRPPQQHRAAPYKKIGEISAISNTMSIELPYDVDTTAQVTAIHIESNNCLKMIFDRGTVALCDMKNTDWEVVW</sequence>
<evidence type="ECO:0000313" key="2">
    <source>
        <dbReference type="Proteomes" id="UP001602013"/>
    </source>
</evidence>
<dbReference type="Proteomes" id="UP001602013">
    <property type="component" value="Unassembled WGS sequence"/>
</dbReference>
<organism evidence="1 2">
    <name type="scientific">Microtetraspora malaysiensis</name>
    <dbReference type="NCBI Taxonomy" id="161358"/>
    <lineage>
        <taxon>Bacteria</taxon>
        <taxon>Bacillati</taxon>
        <taxon>Actinomycetota</taxon>
        <taxon>Actinomycetes</taxon>
        <taxon>Streptosporangiales</taxon>
        <taxon>Streptosporangiaceae</taxon>
        <taxon>Microtetraspora</taxon>
    </lineage>
</organism>
<dbReference type="EMBL" id="JBIASD010000011">
    <property type="protein sequence ID" value="MFF3667642.1"/>
    <property type="molecule type" value="Genomic_DNA"/>
</dbReference>
<comment type="caution">
    <text evidence="1">The sequence shown here is derived from an EMBL/GenBank/DDBJ whole genome shotgun (WGS) entry which is preliminary data.</text>
</comment>